<evidence type="ECO:0000256" key="1">
    <source>
        <dbReference type="ARBA" id="ARBA00004613"/>
    </source>
</evidence>
<dbReference type="EMBL" id="RWIC01000178">
    <property type="protein sequence ID" value="TKC48097.1"/>
    <property type="molecule type" value="Genomic_DNA"/>
</dbReference>
<accession>A0A4U1FF87</accession>
<evidence type="ECO:0000256" key="11">
    <source>
        <dbReference type="RuleBase" id="RU000354"/>
    </source>
</evidence>
<evidence type="ECO:0000256" key="5">
    <source>
        <dbReference type="ARBA" id="ARBA00022729"/>
    </source>
</evidence>
<evidence type="ECO:0000256" key="7">
    <source>
        <dbReference type="ARBA" id="ARBA00023157"/>
    </source>
</evidence>
<dbReference type="Gene3D" id="2.10.90.10">
    <property type="entry name" value="Cystine-knot cytokines"/>
    <property type="match status" value="1"/>
</dbReference>
<dbReference type="FunFam" id="2.60.120.970:FF:000032">
    <property type="entry name" value="Growth differentiation factor 7"/>
    <property type="match status" value="1"/>
</dbReference>
<dbReference type="InterPro" id="IPR029034">
    <property type="entry name" value="Cystine-knot_cytokine"/>
</dbReference>
<protein>
    <recommendedName>
        <fullName evidence="10">Growth/differentiation factor 7</fullName>
    </recommendedName>
</protein>
<evidence type="ECO:0000256" key="6">
    <source>
        <dbReference type="ARBA" id="ARBA00023030"/>
    </source>
</evidence>
<evidence type="ECO:0000313" key="15">
    <source>
        <dbReference type="Proteomes" id="UP000308365"/>
    </source>
</evidence>
<keyword evidence="7" id="KW-1015">Disulfide bond</keyword>
<feature type="non-terminal residue" evidence="14">
    <location>
        <position position="1"/>
    </location>
</feature>
<keyword evidence="3" id="KW-0964">Secreted</keyword>
<organism evidence="14 15">
    <name type="scientific">Monodon monoceros</name>
    <name type="common">Narwhal</name>
    <name type="synonym">Ceratodon monodon</name>
    <dbReference type="NCBI Taxonomy" id="40151"/>
    <lineage>
        <taxon>Eukaryota</taxon>
        <taxon>Metazoa</taxon>
        <taxon>Chordata</taxon>
        <taxon>Craniata</taxon>
        <taxon>Vertebrata</taxon>
        <taxon>Euteleostomi</taxon>
        <taxon>Mammalia</taxon>
        <taxon>Eutheria</taxon>
        <taxon>Laurasiatheria</taxon>
        <taxon>Artiodactyla</taxon>
        <taxon>Whippomorpha</taxon>
        <taxon>Cetacea</taxon>
        <taxon>Odontoceti</taxon>
        <taxon>Monodontidae</taxon>
        <taxon>Monodon</taxon>
    </lineage>
</organism>
<keyword evidence="8" id="KW-0325">Glycoprotein</keyword>
<dbReference type="Proteomes" id="UP000308365">
    <property type="component" value="Unassembled WGS sequence"/>
</dbReference>
<dbReference type="Pfam" id="PF00688">
    <property type="entry name" value="TGFb_propeptide"/>
    <property type="match status" value="1"/>
</dbReference>
<dbReference type="Gene3D" id="2.60.120.970">
    <property type="match status" value="1"/>
</dbReference>
<dbReference type="SMART" id="SM00204">
    <property type="entry name" value="TGFB"/>
    <property type="match status" value="1"/>
</dbReference>
<feature type="region of interest" description="Disordered" evidence="12">
    <location>
        <begin position="507"/>
        <end position="533"/>
    </location>
</feature>
<name>A0A4U1FF87_MONMO</name>
<dbReference type="PROSITE" id="PS51362">
    <property type="entry name" value="TGF_BETA_2"/>
    <property type="match status" value="1"/>
</dbReference>
<evidence type="ECO:0000256" key="12">
    <source>
        <dbReference type="SAM" id="MobiDB-lite"/>
    </source>
</evidence>
<evidence type="ECO:0000256" key="9">
    <source>
        <dbReference type="ARBA" id="ARBA00059222"/>
    </source>
</evidence>
<dbReference type="InterPro" id="IPR001111">
    <property type="entry name" value="TGF-b_propeptide"/>
</dbReference>
<dbReference type="InterPro" id="IPR001839">
    <property type="entry name" value="TGF-b_C"/>
</dbReference>
<dbReference type="AlphaFoldDB" id="A0A4U1FF87"/>
<dbReference type="GO" id="GO:0030509">
    <property type="term" value="P:BMP signaling pathway"/>
    <property type="evidence" value="ECO:0007669"/>
    <property type="project" value="TreeGrafter"/>
</dbReference>
<dbReference type="Pfam" id="PF00019">
    <property type="entry name" value="TGF_beta"/>
    <property type="match status" value="1"/>
</dbReference>
<sequence length="634" mass="66102">PLLLPYDPERCVAQIPQLSGRCISAVVGRATTEELAWDEAAGIRELRSLGPQSAQELPGPGVFRGSECGAAGLERDSRGFGSGGVGLTLIAHSKDVRAAGGAKPTPADDHPPWRVSLRCGLPGTYPCGLRTQVPSCPRDCGPGRPLHPSPALRENRGPGRKYGGATPRLFTARPPGSARAPTYPPMDLSAAAALCLWLLSACRPRDGLEAAAVLRAAGAGPTGSPGGGGGGGRTLAATAGASAAPAAAAPGPRAARRAAGSGFRNGSVVPHQFMMSLYRSLAGRAPAGAVAASTSGSGHHSRADTITGFADQATQDESAVETGLNFLFDVSSLPDADEVVGAELRVLRRESPERGPGSATPPLLLLSTCPSAARAPRLLHSRAAEPLDTARWEVFDVADALRRHRREPRATRAFCLLLRGVAGPAPVSLALRLLGFDSRGGGGAAAEERALLVVSSRTQRKESLFREIRAQARALGAALAAEPPPDQGPGMGLPTVVIGGRRRRRTALAGTRAAQGSGGGEGRSHGRRGRSRCSRKPLHVDFKELGWDDWIIAPLDYEAYHCEGVCDFPLRSHLEPTNHAIIQTLLNSMAPDAAPASCCVPARLSPISILYIDAANNVVYKQYEDMVVEACGCR</sequence>
<evidence type="ECO:0000256" key="3">
    <source>
        <dbReference type="ARBA" id="ARBA00022525"/>
    </source>
</evidence>
<dbReference type="FunFam" id="2.10.90.10:FF:000001">
    <property type="entry name" value="Bone morphogenetic protein 4"/>
    <property type="match status" value="1"/>
</dbReference>
<evidence type="ECO:0000259" key="13">
    <source>
        <dbReference type="PROSITE" id="PS51362"/>
    </source>
</evidence>
<comment type="caution">
    <text evidence="14">The sequence shown here is derived from an EMBL/GenBank/DDBJ whole genome shotgun (WGS) entry which is preliminary data.</text>
</comment>
<feature type="domain" description="TGF-beta family profile" evidence="13">
    <location>
        <begin position="502"/>
        <end position="634"/>
    </location>
</feature>
<dbReference type="PROSITE" id="PS00250">
    <property type="entry name" value="TGF_BETA_1"/>
    <property type="match status" value="1"/>
</dbReference>
<dbReference type="GO" id="GO:0005615">
    <property type="term" value="C:extracellular space"/>
    <property type="evidence" value="ECO:0007669"/>
    <property type="project" value="TreeGrafter"/>
</dbReference>
<evidence type="ECO:0000256" key="2">
    <source>
        <dbReference type="ARBA" id="ARBA00006656"/>
    </source>
</evidence>
<dbReference type="PANTHER" id="PTHR11848:SF160">
    <property type="entry name" value="GROWTH_DIFFERENTIATION FACTOR 7"/>
    <property type="match status" value="1"/>
</dbReference>
<dbReference type="SUPFAM" id="SSF57501">
    <property type="entry name" value="Cystine-knot cytokines"/>
    <property type="match status" value="1"/>
</dbReference>
<dbReference type="GO" id="GO:0005125">
    <property type="term" value="F:cytokine activity"/>
    <property type="evidence" value="ECO:0007669"/>
    <property type="project" value="TreeGrafter"/>
</dbReference>
<keyword evidence="4" id="KW-0165">Cleavage on pair of basic residues</keyword>
<evidence type="ECO:0000313" key="14">
    <source>
        <dbReference type="EMBL" id="TKC48097.1"/>
    </source>
</evidence>
<comment type="similarity">
    <text evidence="2 11">Belongs to the TGF-beta family.</text>
</comment>
<dbReference type="PANTHER" id="PTHR11848">
    <property type="entry name" value="TGF-BETA FAMILY"/>
    <property type="match status" value="1"/>
</dbReference>
<keyword evidence="5" id="KW-0732">Signal</keyword>
<proteinExistence type="inferred from homology"/>
<evidence type="ECO:0000256" key="8">
    <source>
        <dbReference type="ARBA" id="ARBA00023180"/>
    </source>
</evidence>
<comment type="function">
    <text evidence="9">May play an active role in the motor area of the primate neocortex.</text>
</comment>
<gene>
    <name evidence="14" type="ORF">EI555_005253</name>
</gene>
<comment type="subcellular location">
    <subcellularLocation>
        <location evidence="1">Secreted</location>
    </subcellularLocation>
</comment>
<reference evidence="15" key="1">
    <citation type="journal article" date="2019" name="IScience">
        <title>Narwhal Genome Reveals Long-Term Low Genetic Diversity despite Current Large Abundance Size.</title>
        <authorList>
            <person name="Westbury M.V."/>
            <person name="Petersen B."/>
            <person name="Garde E."/>
            <person name="Heide-Jorgensen M.P."/>
            <person name="Lorenzen E.D."/>
        </authorList>
    </citation>
    <scope>NUCLEOTIDE SEQUENCE [LARGE SCALE GENOMIC DNA]</scope>
</reference>
<evidence type="ECO:0000256" key="4">
    <source>
        <dbReference type="ARBA" id="ARBA00022685"/>
    </source>
</evidence>
<keyword evidence="6 11" id="KW-0339">Growth factor</keyword>
<dbReference type="InterPro" id="IPR017948">
    <property type="entry name" value="TGFb_CS"/>
</dbReference>
<dbReference type="GO" id="GO:0008083">
    <property type="term" value="F:growth factor activity"/>
    <property type="evidence" value="ECO:0007669"/>
    <property type="project" value="UniProtKB-KW"/>
</dbReference>
<evidence type="ECO:0000256" key="10">
    <source>
        <dbReference type="ARBA" id="ARBA00072963"/>
    </source>
</evidence>
<dbReference type="InterPro" id="IPR015615">
    <property type="entry name" value="TGF-beta-rel"/>
</dbReference>
<dbReference type="CDD" id="cd13766">
    <property type="entry name" value="TGF_beta_GDF5_6_7"/>
    <property type="match status" value="1"/>
</dbReference>
<feature type="region of interest" description="Disordered" evidence="12">
    <location>
        <begin position="147"/>
        <end position="174"/>
    </location>
</feature>